<feature type="signal peptide" evidence="2">
    <location>
        <begin position="1"/>
        <end position="25"/>
    </location>
</feature>
<feature type="coiled-coil region" evidence="1">
    <location>
        <begin position="44"/>
        <end position="85"/>
    </location>
</feature>
<feature type="chain" id="PRO_5032893749" description="C1q domain-containing protein" evidence="2">
    <location>
        <begin position="26"/>
        <end position="337"/>
    </location>
</feature>
<reference evidence="4" key="1">
    <citation type="submission" date="2018-11" db="EMBL/GenBank/DDBJ databases">
        <authorList>
            <person name="Alioto T."/>
            <person name="Alioto T."/>
        </authorList>
    </citation>
    <scope>NUCLEOTIDE SEQUENCE</scope>
</reference>
<dbReference type="Gene3D" id="2.60.120.40">
    <property type="match status" value="1"/>
</dbReference>
<dbReference type="AlphaFoldDB" id="A0A8B6GNW1"/>
<keyword evidence="1" id="KW-0175">Coiled coil</keyword>
<protein>
    <recommendedName>
        <fullName evidence="3">C1q domain-containing protein</fullName>
    </recommendedName>
</protein>
<name>A0A8B6GNW1_MYTGA</name>
<dbReference type="Pfam" id="PF00386">
    <property type="entry name" value="C1q"/>
    <property type="match status" value="1"/>
</dbReference>
<evidence type="ECO:0000256" key="2">
    <source>
        <dbReference type="SAM" id="SignalP"/>
    </source>
</evidence>
<evidence type="ECO:0000256" key="1">
    <source>
        <dbReference type="SAM" id="Coils"/>
    </source>
</evidence>
<evidence type="ECO:0000313" key="5">
    <source>
        <dbReference type="Proteomes" id="UP000596742"/>
    </source>
</evidence>
<sequence>MFLKMAKMLLFRFLAICQSIMVSGSSSVGSDYKSLLTCSKFHFEEMVLEKLVRLEHKMEITEEKMNKWEVKLESLSLNIDEQMKRWEDIFLSKLVKMDKAVNKTETFVESVRDIQLQEQSRINDLYQESVEHFKILSQNESEMYGQHINSMLESMSSKIEEVGAAEKRIGKSMELMQHTFQQDQGRFNQSFDLFLENTKLQSNKTINKLFAKQQKVAVTACASSSQRFSDNVVRFSTVNFHIGINNIDMFKSSGKFVSESPGLYYVSAHIYTNTQGGVFYVKKNSRTIASSASDSTSTHSTNPISAIVKLQPKDTLHIHTSLYIHATYSCLSIMKVR</sequence>
<keyword evidence="2" id="KW-0732">Signal</keyword>
<evidence type="ECO:0000313" key="4">
    <source>
        <dbReference type="EMBL" id="VDI66558.1"/>
    </source>
</evidence>
<dbReference type="InterPro" id="IPR008983">
    <property type="entry name" value="Tumour_necrosis_fac-like_dom"/>
</dbReference>
<accession>A0A8B6GNW1</accession>
<dbReference type="InterPro" id="IPR001073">
    <property type="entry name" value="C1q_dom"/>
</dbReference>
<keyword evidence="5" id="KW-1185">Reference proteome</keyword>
<dbReference type="OrthoDB" id="6128716at2759"/>
<gene>
    <name evidence="4" type="ORF">MGAL_10B049280</name>
</gene>
<feature type="domain" description="C1q" evidence="3">
    <location>
        <begin position="226"/>
        <end position="321"/>
    </location>
</feature>
<proteinExistence type="predicted"/>
<dbReference type="SUPFAM" id="SSF49842">
    <property type="entry name" value="TNF-like"/>
    <property type="match status" value="1"/>
</dbReference>
<dbReference type="EMBL" id="UYJE01008717">
    <property type="protein sequence ID" value="VDI66558.1"/>
    <property type="molecule type" value="Genomic_DNA"/>
</dbReference>
<evidence type="ECO:0000259" key="3">
    <source>
        <dbReference type="Pfam" id="PF00386"/>
    </source>
</evidence>
<dbReference type="Proteomes" id="UP000596742">
    <property type="component" value="Unassembled WGS sequence"/>
</dbReference>
<organism evidence="4 5">
    <name type="scientific">Mytilus galloprovincialis</name>
    <name type="common">Mediterranean mussel</name>
    <dbReference type="NCBI Taxonomy" id="29158"/>
    <lineage>
        <taxon>Eukaryota</taxon>
        <taxon>Metazoa</taxon>
        <taxon>Spiralia</taxon>
        <taxon>Lophotrochozoa</taxon>
        <taxon>Mollusca</taxon>
        <taxon>Bivalvia</taxon>
        <taxon>Autobranchia</taxon>
        <taxon>Pteriomorphia</taxon>
        <taxon>Mytilida</taxon>
        <taxon>Mytiloidea</taxon>
        <taxon>Mytilidae</taxon>
        <taxon>Mytilinae</taxon>
        <taxon>Mytilus</taxon>
    </lineage>
</organism>
<comment type="caution">
    <text evidence="4">The sequence shown here is derived from an EMBL/GenBank/DDBJ whole genome shotgun (WGS) entry which is preliminary data.</text>
</comment>